<comment type="caution">
    <text evidence="1">The sequence shown here is derived from an EMBL/GenBank/DDBJ whole genome shotgun (WGS) entry which is preliminary data.</text>
</comment>
<evidence type="ECO:0000313" key="2">
    <source>
        <dbReference type="Proteomes" id="UP001240678"/>
    </source>
</evidence>
<name>A0AAJ0E8J5_9PEZI</name>
<dbReference type="GeneID" id="85332806"/>
<evidence type="ECO:0000313" key="1">
    <source>
        <dbReference type="EMBL" id="KAK1539749.1"/>
    </source>
</evidence>
<sequence>MFSDRSHTPTLPDAVAQSSVPSLLSVAGGPAECSRGQATVWYKSTWRAKDA</sequence>
<organism evidence="1 2">
    <name type="scientific">Colletotrichum costaricense</name>
    <dbReference type="NCBI Taxonomy" id="1209916"/>
    <lineage>
        <taxon>Eukaryota</taxon>
        <taxon>Fungi</taxon>
        <taxon>Dikarya</taxon>
        <taxon>Ascomycota</taxon>
        <taxon>Pezizomycotina</taxon>
        <taxon>Sordariomycetes</taxon>
        <taxon>Hypocreomycetidae</taxon>
        <taxon>Glomerellales</taxon>
        <taxon>Glomerellaceae</taxon>
        <taxon>Colletotrichum</taxon>
        <taxon>Colletotrichum acutatum species complex</taxon>
    </lineage>
</organism>
<gene>
    <name evidence="1" type="ORF">CCOS01_01063</name>
</gene>
<accession>A0AAJ0E8J5</accession>
<dbReference type="EMBL" id="MOOE01000001">
    <property type="protein sequence ID" value="KAK1539749.1"/>
    <property type="molecule type" value="Genomic_DNA"/>
</dbReference>
<reference evidence="1 2" key="1">
    <citation type="submission" date="2016-10" db="EMBL/GenBank/DDBJ databases">
        <title>The genome sequence of Colletotrichum fioriniae PJ7.</title>
        <authorList>
            <person name="Baroncelli R."/>
        </authorList>
    </citation>
    <scope>NUCLEOTIDE SEQUENCE [LARGE SCALE GENOMIC DNA]</scope>
    <source>
        <strain evidence="1 2">IMI 309622</strain>
    </source>
</reference>
<keyword evidence="2" id="KW-1185">Reference proteome</keyword>
<dbReference type="RefSeq" id="XP_060320697.1">
    <property type="nucleotide sequence ID" value="XM_060449259.1"/>
</dbReference>
<proteinExistence type="predicted"/>
<dbReference type="AlphaFoldDB" id="A0AAJ0E8J5"/>
<dbReference type="Proteomes" id="UP001240678">
    <property type="component" value="Unassembled WGS sequence"/>
</dbReference>
<protein>
    <submittedName>
        <fullName evidence="1">Uncharacterized protein</fullName>
    </submittedName>
</protein>